<protein>
    <submittedName>
        <fullName evidence="3">Flagellar hook-length control protein</fullName>
    </submittedName>
</protein>
<proteinExistence type="predicted"/>
<keyword evidence="3" id="KW-0966">Cell projection</keyword>
<accession>F2NT03</accession>
<dbReference type="Proteomes" id="UP000006852">
    <property type="component" value="Chromosome"/>
</dbReference>
<gene>
    <name evidence="3" type="ordered locus">Tresu_1555</name>
</gene>
<dbReference type="RefSeq" id="WP_013701737.1">
    <property type="nucleotide sequence ID" value="NC_015385.1"/>
</dbReference>
<organism evidence="3 4">
    <name type="scientific">Treponema succinifaciens (strain ATCC 33096 / DSM 2489 / 6091)</name>
    <dbReference type="NCBI Taxonomy" id="869209"/>
    <lineage>
        <taxon>Bacteria</taxon>
        <taxon>Pseudomonadati</taxon>
        <taxon>Spirochaetota</taxon>
        <taxon>Spirochaetia</taxon>
        <taxon>Spirochaetales</taxon>
        <taxon>Treponemataceae</taxon>
        <taxon>Treponema</taxon>
    </lineage>
</organism>
<feature type="region of interest" description="Disordered" evidence="1">
    <location>
        <begin position="1"/>
        <end position="81"/>
    </location>
</feature>
<feature type="compositionally biased region" description="Basic and acidic residues" evidence="1">
    <location>
        <begin position="27"/>
        <end position="57"/>
    </location>
</feature>
<dbReference type="EMBL" id="CP002631">
    <property type="protein sequence ID" value="AEB14455.1"/>
    <property type="molecule type" value="Genomic_DNA"/>
</dbReference>
<dbReference type="Gene3D" id="3.30.750.140">
    <property type="match status" value="1"/>
</dbReference>
<keyword evidence="4" id="KW-1185">Reference proteome</keyword>
<reference evidence="4" key="2">
    <citation type="submission" date="2011-04" db="EMBL/GenBank/DDBJ databases">
        <title>The complete genome of chromosome of Treponema succinifaciens DSM 2489.</title>
        <authorList>
            <person name="Lucas S."/>
            <person name="Copeland A."/>
            <person name="Lapidus A."/>
            <person name="Bruce D."/>
            <person name="Goodwin L."/>
            <person name="Pitluck S."/>
            <person name="Peters L."/>
            <person name="Kyrpides N."/>
            <person name="Mavromatis K."/>
            <person name="Ivanova N."/>
            <person name="Ovchinnikova G."/>
            <person name="Teshima H."/>
            <person name="Detter J.C."/>
            <person name="Tapia R."/>
            <person name="Han C."/>
            <person name="Land M."/>
            <person name="Hauser L."/>
            <person name="Markowitz V."/>
            <person name="Cheng J.-F."/>
            <person name="Hugenholtz P."/>
            <person name="Woyke T."/>
            <person name="Wu D."/>
            <person name="Gronow S."/>
            <person name="Wellnitz S."/>
            <person name="Brambilla E."/>
            <person name="Klenk H.-P."/>
            <person name="Eisen J.A."/>
        </authorList>
    </citation>
    <scope>NUCLEOTIDE SEQUENCE [LARGE SCALE GENOMIC DNA]</scope>
    <source>
        <strain evidence="4">ATCC 33096 / DSM 2489 / 6091</strain>
    </source>
</reference>
<dbReference type="GeneID" id="302999864"/>
<dbReference type="InterPro" id="IPR021136">
    <property type="entry name" value="Flagellar_hook_control-like_C"/>
</dbReference>
<evidence type="ECO:0000256" key="1">
    <source>
        <dbReference type="SAM" id="MobiDB-lite"/>
    </source>
</evidence>
<name>F2NT03_TRES6</name>
<evidence type="ECO:0000259" key="2">
    <source>
        <dbReference type="Pfam" id="PF02120"/>
    </source>
</evidence>
<reference evidence="3 4" key="1">
    <citation type="journal article" date="2011" name="Stand. Genomic Sci.">
        <title>Complete genome sequence of Treponema succinifaciens type strain (6091).</title>
        <authorList>
            <person name="Han C."/>
            <person name="Gronow S."/>
            <person name="Teshima H."/>
            <person name="Lapidus A."/>
            <person name="Nolan M."/>
            <person name="Lucas S."/>
            <person name="Hammon N."/>
            <person name="Deshpande S."/>
            <person name="Cheng J.F."/>
            <person name="Zeytun A."/>
            <person name="Tapia R."/>
            <person name="Goodwin L."/>
            <person name="Pitluck S."/>
            <person name="Liolios K."/>
            <person name="Pagani I."/>
            <person name="Ivanova N."/>
            <person name="Mavromatis K."/>
            <person name="Mikhailova N."/>
            <person name="Huntemann M."/>
            <person name="Pati A."/>
            <person name="Chen A."/>
            <person name="Palaniappan K."/>
            <person name="Land M."/>
            <person name="Hauser L."/>
            <person name="Brambilla E.M."/>
            <person name="Rohde M."/>
            <person name="Goker M."/>
            <person name="Woyke T."/>
            <person name="Bristow J."/>
            <person name="Eisen J.A."/>
            <person name="Markowitz V."/>
            <person name="Hugenholtz P."/>
            <person name="Kyrpides N.C."/>
            <person name="Klenk H.P."/>
            <person name="Detter J.C."/>
        </authorList>
    </citation>
    <scope>NUCLEOTIDE SEQUENCE [LARGE SCALE GENOMIC DNA]</scope>
    <source>
        <strain evidence="4">ATCC 33096 / DSM 2489 / 6091</strain>
    </source>
</reference>
<dbReference type="CDD" id="cd17470">
    <property type="entry name" value="T3SS_Flik_C"/>
    <property type="match status" value="1"/>
</dbReference>
<dbReference type="KEGG" id="tsu:Tresu_1555"/>
<evidence type="ECO:0000313" key="3">
    <source>
        <dbReference type="EMBL" id="AEB14455.1"/>
    </source>
</evidence>
<keyword evidence="3" id="KW-0282">Flagellum</keyword>
<sequence length="460" mass="50036">MQALSLQIVNPQQERDVSVKKIPTAKSEAKEPSFKEMVESASKKDLADNSPSKEKVQKVSNDSDEPDANSVEEKPSTEVQNSSSAVFASFAVVQEPSVQSESSVNLDFQTELSSDSEILPSSEQLAFLRSEDFSLENKTDDFSAENNFFLSLKEMQNLQAAQNLSVDEPGKFLENIKPAGHFSSSDEKLSLVSLQSSPDETAVLQNSTELSQLGISLESGEKKPDFFKLELSSSDGKGAKEVPSLFENIFTVTDERSVEQKIADFKSEMKSDYSEQDNSLNLSLSLSETAKQNILSSNNQTAGASGSTFQQMLSQQIQFNAPDFVRAGNIVLQDNNSGSINMILKPENLGNVKINLHLSDNVITGQITVNSKEAFDAFKQNLETLKQAFQNSGFENANLSLSYADTSSGSFAQGERQQSSEQFFSNKVYGDYASSAEISGAASSQAAYSADSDRKISVVA</sequence>
<dbReference type="HOGENOM" id="CLU_594387_0_0_12"/>
<dbReference type="Pfam" id="PF02120">
    <property type="entry name" value="Flg_hook"/>
    <property type="match status" value="1"/>
</dbReference>
<dbReference type="AlphaFoldDB" id="F2NT03"/>
<feature type="compositionally biased region" description="Polar residues" evidence="1">
    <location>
        <begin position="1"/>
        <end position="12"/>
    </location>
</feature>
<evidence type="ECO:0000313" key="4">
    <source>
        <dbReference type="Proteomes" id="UP000006852"/>
    </source>
</evidence>
<dbReference type="eggNOG" id="COG3144">
    <property type="taxonomic scope" value="Bacteria"/>
</dbReference>
<feature type="domain" description="Flagellar hook-length control protein-like C-terminal" evidence="2">
    <location>
        <begin position="331"/>
        <end position="404"/>
    </location>
</feature>
<dbReference type="InterPro" id="IPR038610">
    <property type="entry name" value="FliK-like_C_sf"/>
</dbReference>
<keyword evidence="3" id="KW-0969">Cilium</keyword>
<dbReference type="STRING" id="869209.Tresu_1555"/>